<evidence type="ECO:0000256" key="6">
    <source>
        <dbReference type="SAM" id="Phobius"/>
    </source>
</evidence>
<evidence type="ECO:0000256" key="2">
    <source>
        <dbReference type="ARBA" id="ARBA00022475"/>
    </source>
</evidence>
<evidence type="ECO:0000313" key="8">
    <source>
        <dbReference type="Proteomes" id="UP000516160"/>
    </source>
</evidence>
<dbReference type="PANTHER" id="PTHR30250:SF24">
    <property type="entry name" value="STAGE V SPORULATION PROTEIN B"/>
    <property type="match status" value="1"/>
</dbReference>
<dbReference type="RefSeq" id="WP_213166672.1">
    <property type="nucleotide sequence ID" value="NZ_CP058559.1"/>
</dbReference>
<organism evidence="7 8">
    <name type="scientific">Alkalicella caledoniensis</name>
    <dbReference type="NCBI Taxonomy" id="2731377"/>
    <lineage>
        <taxon>Bacteria</taxon>
        <taxon>Bacillati</taxon>
        <taxon>Bacillota</taxon>
        <taxon>Clostridia</taxon>
        <taxon>Eubacteriales</taxon>
        <taxon>Proteinivoracaceae</taxon>
        <taxon>Alkalicella</taxon>
    </lineage>
</organism>
<reference evidence="7 8" key="1">
    <citation type="submission" date="2020-07" db="EMBL/GenBank/DDBJ databases">
        <title>Alkalicella. sp. LB2 genome.</title>
        <authorList>
            <person name="Postec A."/>
            <person name="Quemeneur M."/>
        </authorList>
    </citation>
    <scope>NUCLEOTIDE SEQUENCE [LARGE SCALE GENOMIC DNA]</scope>
    <source>
        <strain evidence="7 8">LB2</strain>
    </source>
</reference>
<feature type="transmembrane region" description="Helical" evidence="6">
    <location>
        <begin position="79"/>
        <end position="102"/>
    </location>
</feature>
<keyword evidence="5 6" id="KW-0472">Membrane</keyword>
<sequence>MKQTFLLMIASLLARFLGLIYQTLLSRTIGPQGLGLYQMTFTIYMAALTLASAGLSQSISKFTSEFLAKGDTKNARKKLNIALTLVLITSTTICIFIFLSAPKLAQYLYDDNRLILPFRLLIVAIMSVAISQVFQGYFQGQKNMLPTATSQILEQIIRILSIYIVVIPLLQKGVVAATSGAILGMGVAEFTGLVVLISFFILSKRKSRVHSSYTKTISSPMLLKSLLLIALPIGFGSLVSTVNYSLSTLIIPRAMMIAGFTKEFAVESLGYFSGMAMPLLFFPTVFTFPIALSLLPGVSEAMAVGNNALVKQRINLATKFTIVLGFYITLILKIYSDQLPFMIFGYKSAGYMVSVLAYSALFLYPQQIFTAILQGLGRPSLALRNLVIFTVANLVSLLILVSRFGIIGAAYTFIIVNILAFIIDLSTIRTIIHIKIDVVNWLIKPGIALLTAYKLATTFLNVYSFSVPTTIMNILLTSVFFILAILLSTTFSKSELSNTIKLIKK</sequence>
<feature type="transmembrane region" description="Helical" evidence="6">
    <location>
        <begin position="471"/>
        <end position="491"/>
    </location>
</feature>
<dbReference type="PIRSF" id="PIRSF038958">
    <property type="entry name" value="PG_synth_SpoVB"/>
    <property type="match status" value="1"/>
</dbReference>
<feature type="transmembrane region" description="Helical" evidence="6">
    <location>
        <begin position="406"/>
        <end position="425"/>
    </location>
</feature>
<feature type="transmembrane region" description="Helical" evidence="6">
    <location>
        <begin position="348"/>
        <end position="369"/>
    </location>
</feature>
<keyword evidence="2" id="KW-1003">Cell membrane</keyword>
<dbReference type="InterPro" id="IPR002797">
    <property type="entry name" value="Polysacc_synth"/>
</dbReference>
<evidence type="ECO:0000256" key="5">
    <source>
        <dbReference type="ARBA" id="ARBA00023136"/>
    </source>
</evidence>
<evidence type="ECO:0000256" key="1">
    <source>
        <dbReference type="ARBA" id="ARBA00004651"/>
    </source>
</evidence>
<accession>A0A7G9WC68</accession>
<dbReference type="Proteomes" id="UP000516160">
    <property type="component" value="Chromosome"/>
</dbReference>
<feature type="transmembrane region" description="Helical" evidence="6">
    <location>
        <begin position="155"/>
        <end position="175"/>
    </location>
</feature>
<dbReference type="AlphaFoldDB" id="A0A7G9WC68"/>
<gene>
    <name evidence="7" type="ORF">HYG86_16630</name>
</gene>
<dbReference type="InterPro" id="IPR024923">
    <property type="entry name" value="PG_synth_SpoVB"/>
</dbReference>
<feature type="transmembrane region" description="Helical" evidence="6">
    <location>
        <begin position="381"/>
        <end position="400"/>
    </location>
</feature>
<protein>
    <submittedName>
        <fullName evidence="7">Polysaccharide biosynthesis protein</fullName>
    </submittedName>
</protein>
<feature type="transmembrane region" description="Helical" evidence="6">
    <location>
        <begin position="271"/>
        <end position="295"/>
    </location>
</feature>
<dbReference type="CDD" id="cd13124">
    <property type="entry name" value="MATE_SpoVB_like"/>
    <property type="match status" value="1"/>
</dbReference>
<dbReference type="GO" id="GO:0005886">
    <property type="term" value="C:plasma membrane"/>
    <property type="evidence" value="ECO:0007669"/>
    <property type="project" value="UniProtKB-SubCell"/>
</dbReference>
<feature type="transmembrane region" description="Helical" evidence="6">
    <location>
        <begin position="34"/>
        <end position="55"/>
    </location>
</feature>
<name>A0A7G9WC68_ALKCA</name>
<keyword evidence="8" id="KW-1185">Reference proteome</keyword>
<feature type="transmembrane region" description="Helical" evidence="6">
    <location>
        <begin position="316"/>
        <end position="336"/>
    </location>
</feature>
<dbReference type="EMBL" id="CP058559">
    <property type="protein sequence ID" value="QNO16280.1"/>
    <property type="molecule type" value="Genomic_DNA"/>
</dbReference>
<feature type="transmembrane region" description="Helical" evidence="6">
    <location>
        <begin position="222"/>
        <end position="251"/>
    </location>
</feature>
<evidence type="ECO:0000256" key="3">
    <source>
        <dbReference type="ARBA" id="ARBA00022692"/>
    </source>
</evidence>
<dbReference type="PANTHER" id="PTHR30250">
    <property type="entry name" value="PST FAMILY PREDICTED COLANIC ACID TRANSPORTER"/>
    <property type="match status" value="1"/>
</dbReference>
<dbReference type="InterPro" id="IPR050833">
    <property type="entry name" value="Poly_Biosynth_Transport"/>
</dbReference>
<keyword evidence="3 6" id="KW-0812">Transmembrane</keyword>
<evidence type="ECO:0000256" key="4">
    <source>
        <dbReference type="ARBA" id="ARBA00022989"/>
    </source>
</evidence>
<dbReference type="KEGG" id="acae:HYG86_16630"/>
<dbReference type="Pfam" id="PF01943">
    <property type="entry name" value="Polysacc_synt"/>
    <property type="match status" value="1"/>
</dbReference>
<proteinExistence type="predicted"/>
<evidence type="ECO:0000313" key="7">
    <source>
        <dbReference type="EMBL" id="QNO16280.1"/>
    </source>
</evidence>
<feature type="transmembrane region" description="Helical" evidence="6">
    <location>
        <begin position="181"/>
        <end position="202"/>
    </location>
</feature>
<feature type="transmembrane region" description="Helical" evidence="6">
    <location>
        <begin position="114"/>
        <end position="134"/>
    </location>
</feature>
<keyword evidence="4 6" id="KW-1133">Transmembrane helix</keyword>
<comment type="subcellular location">
    <subcellularLocation>
        <location evidence="1">Cell membrane</location>
        <topology evidence="1">Multi-pass membrane protein</topology>
    </subcellularLocation>
</comment>
<feature type="transmembrane region" description="Helical" evidence="6">
    <location>
        <begin position="446"/>
        <end position="465"/>
    </location>
</feature>